<dbReference type="AlphaFoldDB" id="A0ABD1GCK4"/>
<keyword evidence="3" id="KW-1185">Reference proteome</keyword>
<proteinExistence type="predicted"/>
<dbReference type="Proteomes" id="UP001567538">
    <property type="component" value="Unassembled WGS sequence"/>
</dbReference>
<feature type="region of interest" description="Disordered" evidence="1">
    <location>
        <begin position="1"/>
        <end position="42"/>
    </location>
</feature>
<organism evidence="2 3">
    <name type="scientific">Salvia divinorum</name>
    <name type="common">Maria pastora</name>
    <name type="synonym">Diviner's sage</name>
    <dbReference type="NCBI Taxonomy" id="28513"/>
    <lineage>
        <taxon>Eukaryota</taxon>
        <taxon>Viridiplantae</taxon>
        <taxon>Streptophyta</taxon>
        <taxon>Embryophyta</taxon>
        <taxon>Tracheophyta</taxon>
        <taxon>Spermatophyta</taxon>
        <taxon>Magnoliopsida</taxon>
        <taxon>eudicotyledons</taxon>
        <taxon>Gunneridae</taxon>
        <taxon>Pentapetalae</taxon>
        <taxon>asterids</taxon>
        <taxon>lamiids</taxon>
        <taxon>Lamiales</taxon>
        <taxon>Lamiaceae</taxon>
        <taxon>Nepetoideae</taxon>
        <taxon>Mentheae</taxon>
        <taxon>Salviinae</taxon>
        <taxon>Salvia</taxon>
        <taxon>Salvia subgen. Calosphace</taxon>
    </lineage>
</organism>
<accession>A0ABD1GCK4</accession>
<evidence type="ECO:0000256" key="1">
    <source>
        <dbReference type="SAM" id="MobiDB-lite"/>
    </source>
</evidence>
<protein>
    <submittedName>
        <fullName evidence="2">Uncharacterized protein</fullName>
    </submittedName>
</protein>
<dbReference type="EMBL" id="JBEAFC010000009">
    <property type="protein sequence ID" value="KAL1540954.1"/>
    <property type="molecule type" value="Genomic_DNA"/>
</dbReference>
<comment type="caution">
    <text evidence="2">The sequence shown here is derived from an EMBL/GenBank/DDBJ whole genome shotgun (WGS) entry which is preliminary data.</text>
</comment>
<evidence type="ECO:0000313" key="2">
    <source>
        <dbReference type="EMBL" id="KAL1540954.1"/>
    </source>
</evidence>
<reference evidence="2 3" key="1">
    <citation type="submission" date="2024-06" db="EMBL/GenBank/DDBJ databases">
        <title>A chromosome level genome sequence of Diviner's sage (Salvia divinorum).</title>
        <authorList>
            <person name="Ford S.A."/>
            <person name="Ro D.-K."/>
            <person name="Ness R.W."/>
            <person name="Phillips M.A."/>
        </authorList>
    </citation>
    <scope>NUCLEOTIDE SEQUENCE [LARGE SCALE GENOMIC DNA]</scope>
    <source>
        <strain evidence="2">SAF-2024a</strain>
        <tissue evidence="2">Leaf</tissue>
    </source>
</reference>
<name>A0ABD1GCK4_SALDI</name>
<evidence type="ECO:0000313" key="3">
    <source>
        <dbReference type="Proteomes" id="UP001567538"/>
    </source>
</evidence>
<gene>
    <name evidence="2" type="ORF">AAHA92_25233</name>
</gene>
<sequence>MRSPLQSHRRRRHSSLVTAAATPAQPSPSPLKPRRRDMSPSSCRRCFPLPVLHTARVFPDTKKNFGHKLVVRIGVELCRLCRPDVLRSENGKYTTKKAADIDAKVKEIAARQESSDQCSWGVNL</sequence>